<dbReference type="RefSeq" id="WP_343885762.1">
    <property type="nucleotide sequence ID" value="NZ_BAAAKI010000010.1"/>
</dbReference>
<name>A0ABW1X1X0_9ACTN</name>
<dbReference type="EMBL" id="JBHSUA010000020">
    <property type="protein sequence ID" value="MFC6397469.1"/>
    <property type="molecule type" value="Genomic_DNA"/>
</dbReference>
<dbReference type="Gene3D" id="1.10.287.1490">
    <property type="match status" value="1"/>
</dbReference>
<gene>
    <name evidence="4" type="ORF">ACFP57_10820</name>
</gene>
<evidence type="ECO:0000256" key="1">
    <source>
        <dbReference type="SAM" id="Coils"/>
    </source>
</evidence>
<feature type="coiled-coil region" evidence="1">
    <location>
        <begin position="97"/>
        <end position="152"/>
    </location>
</feature>
<protein>
    <submittedName>
        <fullName evidence="4">Zinc ribbon domain-containing protein</fullName>
    </submittedName>
</protein>
<proteinExistence type="predicted"/>
<reference evidence="5" key="1">
    <citation type="journal article" date="2019" name="Int. J. Syst. Evol. Microbiol.">
        <title>The Global Catalogue of Microorganisms (GCM) 10K type strain sequencing project: providing services to taxonomists for standard genome sequencing and annotation.</title>
        <authorList>
            <consortium name="The Broad Institute Genomics Platform"/>
            <consortium name="The Broad Institute Genome Sequencing Center for Infectious Disease"/>
            <person name="Wu L."/>
            <person name="Ma J."/>
        </authorList>
    </citation>
    <scope>NUCLEOTIDE SEQUENCE [LARGE SCALE GENOMIC DNA]</scope>
    <source>
        <strain evidence="5">CGMCC 1.15277</strain>
    </source>
</reference>
<keyword evidence="5" id="KW-1185">Reference proteome</keyword>
<dbReference type="Pfam" id="PF24481">
    <property type="entry name" value="CT398_CC"/>
    <property type="match status" value="1"/>
</dbReference>
<accession>A0ABW1X1X0</accession>
<comment type="caution">
    <text evidence="4">The sequence shown here is derived from an EMBL/GenBank/DDBJ whole genome shotgun (WGS) entry which is preliminary data.</text>
</comment>
<sequence length="248" mass="27761">MRAEPAAQLRLLDLAAIDSEIARLTHRRKTLPELAQIEQLMAQRATLVEEQVAAETRLGDAEGDQARIEADLDPTRARLERNQQRVDSGSVTDTKALAGLVDEIEHLKRRIGKLEDQELDAMEVIENLTHARDKVSSEREALETRIRELMTRRNDEFAAIDAQVADRTSERDAQRRLVPTDLMGLYDKIAARSGLGAAALKARRCTGCQLEANAADLRRYADAAPDEVLRCEECDRILVRTKESGLPE</sequence>
<evidence type="ECO:0000259" key="2">
    <source>
        <dbReference type="Pfam" id="PF02591"/>
    </source>
</evidence>
<evidence type="ECO:0000259" key="3">
    <source>
        <dbReference type="Pfam" id="PF24481"/>
    </source>
</evidence>
<keyword evidence="1" id="KW-0175">Coiled coil</keyword>
<dbReference type="Proteomes" id="UP001596266">
    <property type="component" value="Unassembled WGS sequence"/>
</dbReference>
<dbReference type="Pfam" id="PF02591">
    <property type="entry name" value="Zn_ribbon_9"/>
    <property type="match status" value="1"/>
</dbReference>
<feature type="domain" description="CT398-like coiled coil hairpin" evidence="3">
    <location>
        <begin position="14"/>
        <end position="194"/>
    </location>
</feature>
<evidence type="ECO:0000313" key="4">
    <source>
        <dbReference type="EMBL" id="MFC6397469.1"/>
    </source>
</evidence>
<dbReference type="InterPro" id="IPR003743">
    <property type="entry name" value="Zf-RING_7"/>
</dbReference>
<evidence type="ECO:0000313" key="5">
    <source>
        <dbReference type="Proteomes" id="UP001596266"/>
    </source>
</evidence>
<feature type="domain" description="C4-type zinc ribbon" evidence="2">
    <location>
        <begin position="204"/>
        <end position="238"/>
    </location>
</feature>
<dbReference type="InterPro" id="IPR056003">
    <property type="entry name" value="CT398_CC_hairpin"/>
</dbReference>
<organism evidence="4 5">
    <name type="scientific">Luteococcus sanguinis</name>
    <dbReference type="NCBI Taxonomy" id="174038"/>
    <lineage>
        <taxon>Bacteria</taxon>
        <taxon>Bacillati</taxon>
        <taxon>Actinomycetota</taxon>
        <taxon>Actinomycetes</taxon>
        <taxon>Propionibacteriales</taxon>
        <taxon>Propionibacteriaceae</taxon>
        <taxon>Luteococcus</taxon>
    </lineage>
</organism>